<organism evidence="4 5">
    <name type="scientific">Culex pipiens pipiens</name>
    <name type="common">Northern house mosquito</name>
    <dbReference type="NCBI Taxonomy" id="38569"/>
    <lineage>
        <taxon>Eukaryota</taxon>
        <taxon>Metazoa</taxon>
        <taxon>Ecdysozoa</taxon>
        <taxon>Arthropoda</taxon>
        <taxon>Hexapoda</taxon>
        <taxon>Insecta</taxon>
        <taxon>Pterygota</taxon>
        <taxon>Neoptera</taxon>
        <taxon>Endopterygota</taxon>
        <taxon>Diptera</taxon>
        <taxon>Nematocera</taxon>
        <taxon>Culicoidea</taxon>
        <taxon>Culicidae</taxon>
        <taxon>Culicinae</taxon>
        <taxon>Culicini</taxon>
        <taxon>Culex</taxon>
        <taxon>Culex</taxon>
    </lineage>
</organism>
<dbReference type="AlphaFoldDB" id="A0ABD1DI43"/>
<evidence type="ECO:0000313" key="4">
    <source>
        <dbReference type="EMBL" id="KAL1399399.1"/>
    </source>
</evidence>
<protein>
    <recommendedName>
        <fullName evidence="3">C2H2-type domain-containing protein</fullName>
    </recommendedName>
</protein>
<evidence type="ECO:0000313" key="5">
    <source>
        <dbReference type="Proteomes" id="UP001562425"/>
    </source>
</evidence>
<feature type="domain" description="C2H2-type" evidence="3">
    <location>
        <begin position="337"/>
        <end position="364"/>
    </location>
</feature>
<dbReference type="Gene3D" id="3.30.160.60">
    <property type="entry name" value="Classic Zinc Finger"/>
    <property type="match status" value="5"/>
</dbReference>
<keyword evidence="1" id="KW-0862">Zinc</keyword>
<dbReference type="PROSITE" id="PS00028">
    <property type="entry name" value="ZINC_FINGER_C2H2_1"/>
    <property type="match status" value="8"/>
</dbReference>
<dbReference type="PANTHER" id="PTHR23225">
    <property type="entry name" value="ZINC FINGER PROTEIN"/>
    <property type="match status" value="1"/>
</dbReference>
<dbReference type="GO" id="GO:0008270">
    <property type="term" value="F:zinc ion binding"/>
    <property type="evidence" value="ECO:0007669"/>
    <property type="project" value="UniProtKB-KW"/>
</dbReference>
<name>A0ABD1DI43_CULPP</name>
<keyword evidence="5" id="KW-1185">Reference proteome</keyword>
<keyword evidence="1" id="KW-0863">Zinc-finger</keyword>
<dbReference type="SMART" id="SM00355">
    <property type="entry name" value="ZnF_C2H2"/>
    <property type="match status" value="10"/>
</dbReference>
<dbReference type="InterPro" id="IPR039970">
    <property type="entry name" value="TF_Grauzone"/>
</dbReference>
<reference evidence="4 5" key="1">
    <citation type="submission" date="2024-05" db="EMBL/GenBank/DDBJ databases">
        <title>Culex pipiens pipiens assembly and annotation.</title>
        <authorList>
            <person name="Alout H."/>
            <person name="Durand T."/>
        </authorList>
    </citation>
    <scope>NUCLEOTIDE SEQUENCE [LARGE SCALE GENOMIC DNA]</scope>
    <source>
        <strain evidence="4">HA-2024</strain>
        <tissue evidence="4">Whole body</tissue>
    </source>
</reference>
<feature type="compositionally biased region" description="Basic and acidic residues" evidence="2">
    <location>
        <begin position="162"/>
        <end position="171"/>
    </location>
</feature>
<evidence type="ECO:0000256" key="2">
    <source>
        <dbReference type="SAM" id="MobiDB-lite"/>
    </source>
</evidence>
<comment type="caution">
    <text evidence="4">The sequence shown here is derived from an EMBL/GenBank/DDBJ whole genome shotgun (WGS) entry which is preliminary data.</text>
</comment>
<dbReference type="EMBL" id="JBEHCU010005563">
    <property type="protein sequence ID" value="KAL1399399.1"/>
    <property type="molecule type" value="Genomic_DNA"/>
</dbReference>
<feature type="compositionally biased region" description="Acidic residues" evidence="2">
    <location>
        <begin position="134"/>
        <end position="143"/>
    </location>
</feature>
<dbReference type="Pfam" id="PF13912">
    <property type="entry name" value="zf-C2H2_6"/>
    <property type="match status" value="1"/>
</dbReference>
<dbReference type="PROSITE" id="PS50157">
    <property type="entry name" value="ZINC_FINGER_C2H2_2"/>
    <property type="match status" value="7"/>
</dbReference>
<accession>A0ABD1DI43</accession>
<dbReference type="InterPro" id="IPR036236">
    <property type="entry name" value="Znf_C2H2_sf"/>
</dbReference>
<dbReference type="Pfam" id="PF00096">
    <property type="entry name" value="zf-C2H2"/>
    <property type="match status" value="4"/>
</dbReference>
<dbReference type="Gene3D" id="3.40.1800.20">
    <property type="match status" value="1"/>
</dbReference>
<dbReference type="InterPro" id="IPR013087">
    <property type="entry name" value="Znf_C2H2_type"/>
</dbReference>
<feature type="domain" description="C2H2-type" evidence="3">
    <location>
        <begin position="251"/>
        <end position="279"/>
    </location>
</feature>
<keyword evidence="1" id="KW-0479">Metal-binding</keyword>
<feature type="domain" description="C2H2-type" evidence="3">
    <location>
        <begin position="398"/>
        <end position="426"/>
    </location>
</feature>
<sequence length="499" mass="58232">MDGCRLCLDPHATGPIYPLEDPRLKEQLTTVFNFAINADVGGICQQCSTTVSEFYQFAVKVRKNQEQLISGTLQAESVNVKVEATEFVEAQIGEGDETLSEREFKEELSEDDKDFSDDDESYEPPGEGKKAAESDDEEIEDSEPLSKRKRRQTKERKLKKEKRLDDEDGVKRRGRKHASKEQVESDFKKIYEFYKMVCDECGIVMEDFPSLDAHYQEVHDRSGFIVCCKRKLSIRSKMLEHMQLHENPDAFRCKVCGKNYKGKDNLMMHTLKAHSPEEEQVFKCDLCPQSFALNHMLKAHMMKHQKVECTECGKMLSSKGALRSHQINMHSDVDRRMICDTCGQEFLNKFSFERHVKEHAGIEVLKRFQCHICQKWLRGERGLQHHLHYTHYDREKTHICDICNKQYPTGRALYSHQQIVHVIEKYECEFCGAKFKQPLNLKEHRTIHTGEVLYSCEYCDKSMNSRANFYMHIKRNHPFEWAQKKKKAEESKMPKATST</sequence>
<feature type="domain" description="C2H2-type" evidence="3">
    <location>
        <begin position="426"/>
        <end position="453"/>
    </location>
</feature>
<dbReference type="Proteomes" id="UP001562425">
    <property type="component" value="Unassembled WGS sequence"/>
</dbReference>
<evidence type="ECO:0000256" key="1">
    <source>
        <dbReference type="PROSITE-ProRule" id="PRU00042"/>
    </source>
</evidence>
<feature type="domain" description="C2H2-type" evidence="3">
    <location>
        <begin position="307"/>
        <end position="335"/>
    </location>
</feature>
<dbReference type="InterPro" id="IPR012934">
    <property type="entry name" value="Znf_AD"/>
</dbReference>
<feature type="domain" description="C2H2-type" evidence="3">
    <location>
        <begin position="454"/>
        <end position="482"/>
    </location>
</feature>
<feature type="compositionally biased region" description="Basic residues" evidence="2">
    <location>
        <begin position="147"/>
        <end position="161"/>
    </location>
</feature>
<evidence type="ECO:0000259" key="3">
    <source>
        <dbReference type="PROSITE" id="PS50157"/>
    </source>
</evidence>
<dbReference type="PANTHER" id="PTHR23225:SF2">
    <property type="entry name" value="AT09679P-RELATED"/>
    <property type="match status" value="1"/>
</dbReference>
<dbReference type="SUPFAM" id="SSF57667">
    <property type="entry name" value="beta-beta-alpha zinc fingers"/>
    <property type="match status" value="5"/>
</dbReference>
<gene>
    <name evidence="4" type="ORF">pipiens_008244</name>
</gene>
<dbReference type="SUPFAM" id="SSF57716">
    <property type="entry name" value="Glucocorticoid receptor-like (DNA-binding domain)"/>
    <property type="match status" value="1"/>
</dbReference>
<dbReference type="Pfam" id="PF07776">
    <property type="entry name" value="zf-AD"/>
    <property type="match status" value="1"/>
</dbReference>
<feature type="domain" description="C2H2-type" evidence="3">
    <location>
        <begin position="282"/>
        <end position="304"/>
    </location>
</feature>
<proteinExistence type="predicted"/>
<dbReference type="SMART" id="SM00868">
    <property type="entry name" value="zf-AD"/>
    <property type="match status" value="1"/>
</dbReference>
<feature type="region of interest" description="Disordered" evidence="2">
    <location>
        <begin position="91"/>
        <end position="181"/>
    </location>
</feature>
<feature type="compositionally biased region" description="Acidic residues" evidence="2">
    <location>
        <begin position="108"/>
        <end position="122"/>
    </location>
</feature>